<dbReference type="Proteomes" id="UP000706151">
    <property type="component" value="Unassembled WGS sequence"/>
</dbReference>
<dbReference type="EMBL" id="JADJOT010000003">
    <property type="protein sequence ID" value="MBK7953297.1"/>
    <property type="molecule type" value="Genomic_DNA"/>
</dbReference>
<gene>
    <name evidence="1" type="ORF">IPK02_04560</name>
</gene>
<accession>A0A935T9G4</accession>
<name>A0A935T9G4_9PROT</name>
<evidence type="ECO:0000313" key="1">
    <source>
        <dbReference type="EMBL" id="MBK7953297.1"/>
    </source>
</evidence>
<comment type="caution">
    <text evidence="1">The sequence shown here is derived from an EMBL/GenBank/DDBJ whole genome shotgun (WGS) entry which is preliminary data.</text>
</comment>
<reference evidence="1 2" key="1">
    <citation type="submission" date="2020-10" db="EMBL/GenBank/DDBJ databases">
        <title>Connecting structure to function with the recovery of over 1000 high-quality activated sludge metagenome-assembled genomes encoding full-length rRNA genes using long-read sequencing.</title>
        <authorList>
            <person name="Singleton C.M."/>
            <person name="Petriglieri F."/>
            <person name="Kristensen J.M."/>
            <person name="Kirkegaard R.H."/>
            <person name="Michaelsen T.Y."/>
            <person name="Andersen M.H."/>
            <person name="Karst S.M."/>
            <person name="Dueholm M.S."/>
            <person name="Nielsen P.H."/>
            <person name="Albertsen M."/>
        </authorList>
    </citation>
    <scope>NUCLEOTIDE SEQUENCE [LARGE SCALE GENOMIC DNA]</scope>
    <source>
        <strain evidence="1">Fred_18-Q3-R57-64_BAT3C.720</strain>
    </source>
</reference>
<organism evidence="1 2">
    <name type="scientific">Candidatus Accumulibacter affinis</name>
    <dbReference type="NCBI Taxonomy" id="2954384"/>
    <lineage>
        <taxon>Bacteria</taxon>
        <taxon>Pseudomonadati</taxon>
        <taxon>Pseudomonadota</taxon>
        <taxon>Betaproteobacteria</taxon>
        <taxon>Candidatus Accumulibacter</taxon>
    </lineage>
</organism>
<protein>
    <submittedName>
        <fullName evidence="1">Uncharacterized protein</fullName>
    </submittedName>
</protein>
<dbReference type="AlphaFoldDB" id="A0A935T9G4"/>
<proteinExistence type="predicted"/>
<evidence type="ECO:0000313" key="2">
    <source>
        <dbReference type="Proteomes" id="UP000706151"/>
    </source>
</evidence>
<sequence length="82" mass="9472">MSKEGSHTESTRGYALQFLYNKPQLISSDALHILKSYQAQDRSNLPHQEKPGHWRGKWHHHDCKRACSYKAAPTVRMTHGVM</sequence>